<evidence type="ECO:0000259" key="1">
    <source>
        <dbReference type="PROSITE" id="PS50181"/>
    </source>
</evidence>
<dbReference type="Ensembl" id="ENSORLT00000005087.2">
    <property type="protein sequence ID" value="ENSORLP00000005086.2"/>
    <property type="gene ID" value="ENSORLG00000004065.2"/>
</dbReference>
<dbReference type="eggNOG" id="ENOG502QUXD">
    <property type="taxonomic scope" value="Eukaryota"/>
</dbReference>
<dbReference type="SUPFAM" id="SSF81383">
    <property type="entry name" value="F-box domain"/>
    <property type="match status" value="1"/>
</dbReference>
<dbReference type="PANTHER" id="PTHR16008:SF4">
    <property type="entry name" value="F-BOX ONLY PROTEIN 4"/>
    <property type="match status" value="1"/>
</dbReference>
<dbReference type="PROSITE" id="PS50181">
    <property type="entry name" value="FBOX"/>
    <property type="match status" value="1"/>
</dbReference>
<dbReference type="GO" id="GO:0031146">
    <property type="term" value="P:SCF-dependent proteasomal ubiquitin-dependent protein catabolic process"/>
    <property type="evidence" value="ECO:0000318"/>
    <property type="project" value="GO_Central"/>
</dbReference>
<evidence type="ECO:0000313" key="3">
    <source>
        <dbReference type="Proteomes" id="UP000001038"/>
    </source>
</evidence>
<dbReference type="Gene3D" id="1.20.1280.50">
    <property type="match status" value="1"/>
</dbReference>
<protein>
    <submittedName>
        <fullName evidence="2">F-box protein 4</fullName>
    </submittedName>
</protein>
<dbReference type="Proteomes" id="UP000001038">
    <property type="component" value="Chromosome 9"/>
</dbReference>
<reference evidence="2 3" key="1">
    <citation type="journal article" date="2007" name="Nature">
        <title>The medaka draft genome and insights into vertebrate genome evolution.</title>
        <authorList>
            <person name="Kasahara M."/>
            <person name="Naruse K."/>
            <person name="Sasaki S."/>
            <person name="Nakatani Y."/>
            <person name="Qu W."/>
            <person name="Ahsan B."/>
            <person name="Yamada T."/>
            <person name="Nagayasu Y."/>
            <person name="Doi K."/>
            <person name="Kasai Y."/>
            <person name="Jindo T."/>
            <person name="Kobayashi D."/>
            <person name="Shimada A."/>
            <person name="Toyoda A."/>
            <person name="Kuroki Y."/>
            <person name="Fujiyama A."/>
            <person name="Sasaki T."/>
            <person name="Shimizu A."/>
            <person name="Asakawa S."/>
            <person name="Shimizu N."/>
            <person name="Hashimoto S."/>
            <person name="Yang J."/>
            <person name="Lee Y."/>
            <person name="Matsushima K."/>
            <person name="Sugano S."/>
            <person name="Sakaizumi M."/>
            <person name="Narita T."/>
            <person name="Ohishi K."/>
            <person name="Haga S."/>
            <person name="Ohta F."/>
            <person name="Nomoto H."/>
            <person name="Nogata K."/>
            <person name="Morishita T."/>
            <person name="Endo T."/>
            <person name="Shin-I T."/>
            <person name="Takeda H."/>
            <person name="Morishita S."/>
            <person name="Kohara Y."/>
        </authorList>
    </citation>
    <scope>NUCLEOTIDE SEQUENCE [LARGE SCALE GENOMIC DNA]</scope>
    <source>
        <strain evidence="2 3">Hd-rR</strain>
    </source>
</reference>
<dbReference type="InterPro" id="IPR001810">
    <property type="entry name" value="F-box_dom"/>
</dbReference>
<gene>
    <name evidence="2" type="primary">FBXO4</name>
    <name evidence="2" type="synonym">fbxo4</name>
</gene>
<evidence type="ECO:0000313" key="2">
    <source>
        <dbReference type="Ensembl" id="ENSORLP00000005086.2"/>
    </source>
</evidence>
<dbReference type="Gene3D" id="3.40.50.300">
    <property type="entry name" value="P-loop containing nucleotide triphosphate hydrolases"/>
    <property type="match status" value="1"/>
</dbReference>
<dbReference type="PANTHER" id="PTHR16008">
    <property type="entry name" value="F-BOX ONLY PROTEIN 4"/>
    <property type="match status" value="1"/>
</dbReference>
<dbReference type="CDD" id="cd22085">
    <property type="entry name" value="F-box_FBXO4"/>
    <property type="match status" value="1"/>
</dbReference>
<organism evidence="2 3">
    <name type="scientific">Oryzias latipes</name>
    <name type="common">Japanese rice fish</name>
    <name type="synonym">Japanese killifish</name>
    <dbReference type="NCBI Taxonomy" id="8090"/>
    <lineage>
        <taxon>Eukaryota</taxon>
        <taxon>Metazoa</taxon>
        <taxon>Chordata</taxon>
        <taxon>Craniata</taxon>
        <taxon>Vertebrata</taxon>
        <taxon>Euteleostomi</taxon>
        <taxon>Actinopterygii</taxon>
        <taxon>Neopterygii</taxon>
        <taxon>Teleostei</taxon>
        <taxon>Neoteleostei</taxon>
        <taxon>Acanthomorphata</taxon>
        <taxon>Ovalentaria</taxon>
        <taxon>Atherinomorphae</taxon>
        <taxon>Beloniformes</taxon>
        <taxon>Adrianichthyidae</taxon>
        <taxon>Oryziinae</taxon>
        <taxon>Oryzias</taxon>
    </lineage>
</organism>
<dbReference type="SMART" id="SM00256">
    <property type="entry name" value="FBOX"/>
    <property type="match status" value="1"/>
</dbReference>
<dbReference type="GO" id="GO:0000209">
    <property type="term" value="P:protein polyubiquitination"/>
    <property type="evidence" value="ECO:0000318"/>
    <property type="project" value="GO_Central"/>
</dbReference>
<accession>H2LGJ0</accession>
<reference evidence="2" key="3">
    <citation type="submission" date="2025-09" db="UniProtKB">
        <authorList>
            <consortium name="Ensembl"/>
        </authorList>
    </citation>
    <scope>IDENTIFICATION</scope>
    <source>
        <strain evidence="2">Hd-rR</strain>
    </source>
</reference>
<dbReference type="HOGENOM" id="CLU_064324_0_0_1"/>
<dbReference type="InterPro" id="IPR039588">
    <property type="entry name" value="FBXO4"/>
</dbReference>
<dbReference type="STRING" id="8090.ENSORLP00000005086"/>
<sequence length="405" mass="45953">MTEKLQQLESVVIRSLRLFRDRYFPYKADKEDLQPAADQGNEEKEESGFLESLPVGVQFQIMTFLSPSDICRLGATSQYWRAMVRDSLLWRYFLLRDTPGWSSIDHVTMPNLDMLDAPLISVEESLDDREEGDEREREIKFDYMSEYLKGCPSCRQKWLPSRPAYAVMTSFLQYIVRPSELRYAMFGPGMEQLDVSLVTRLMHAHDVLPVATTPCRQTNGIGSGISYMFKNQHKFNILTLYSTNRAERERARVEQQSTSSKLFTVEGTDDSGNPLYSPTPYVQKVCQVVDGFIYVANAESDRVDWKGEVSQIRVLLNCAADSASRPLLVLSCVAREQSETINTTKRRTPCVSVAKRLGLPQLSNPWMPLLHIQVQDTVAESLSGLLDGISWLLRSSGVKLHDGSP</sequence>
<dbReference type="InParanoid" id="H2LGJ0"/>
<feature type="domain" description="F-box" evidence="1">
    <location>
        <begin position="47"/>
        <end position="93"/>
    </location>
</feature>
<dbReference type="InterPro" id="IPR036047">
    <property type="entry name" value="F-box-like_dom_sf"/>
</dbReference>
<proteinExistence type="predicted"/>
<dbReference type="Bgee" id="ENSORLG00000004065">
    <property type="expression patterns" value="Expressed in testis and 13 other cell types or tissues"/>
</dbReference>
<dbReference type="Pfam" id="PF12937">
    <property type="entry name" value="F-box-like"/>
    <property type="match status" value="1"/>
</dbReference>
<dbReference type="AlphaFoldDB" id="H2LGJ0"/>
<keyword evidence="3" id="KW-1185">Reference proteome</keyword>
<dbReference type="InterPro" id="IPR027417">
    <property type="entry name" value="P-loop_NTPase"/>
</dbReference>
<reference evidence="2" key="2">
    <citation type="submission" date="2025-08" db="UniProtKB">
        <authorList>
            <consortium name="Ensembl"/>
        </authorList>
    </citation>
    <scope>IDENTIFICATION</scope>
    <source>
        <strain evidence="2">Hd-rR</strain>
    </source>
</reference>
<name>H2LGJ0_ORYLA</name>
<dbReference type="GO" id="GO:0019005">
    <property type="term" value="C:SCF ubiquitin ligase complex"/>
    <property type="evidence" value="ECO:0000318"/>
    <property type="project" value="GO_Central"/>
</dbReference>
<dbReference type="GeneTree" id="ENSGT00390000014416"/>